<evidence type="ECO:0000256" key="2">
    <source>
        <dbReference type="SAM" id="MobiDB-lite"/>
    </source>
</evidence>
<dbReference type="Proteomes" id="UP000583944">
    <property type="component" value="Unassembled WGS sequence"/>
</dbReference>
<dbReference type="VEuPathDB" id="TriTrypDB:C3747_324g16"/>
<dbReference type="VEuPathDB" id="TriTrypDB:TcCLB.507491.119"/>
<evidence type="ECO:0000313" key="5">
    <source>
        <dbReference type="Proteomes" id="UP000246078"/>
    </source>
</evidence>
<reference evidence="3 6" key="2">
    <citation type="journal article" date="2019" name="Genome Biol. Evol.">
        <title>Nanopore Sequencing Significantly Improves Genome Assembly of the Protozoan Parasite Trypanosoma cruzi.</title>
        <authorList>
            <person name="Diaz-Viraque F."/>
            <person name="Pita S."/>
            <person name="Greif G."/>
            <person name="de Souza R.C.M."/>
            <person name="Iraola G."/>
            <person name="Robello C."/>
        </authorList>
    </citation>
    <scope>NUCLEOTIDE SEQUENCE [LARGE SCALE GENOMIC DNA]</scope>
    <source>
        <strain evidence="3 6">Berenice</strain>
    </source>
</reference>
<dbReference type="VEuPathDB" id="TriTrypDB:TCSYLVIO_007565"/>
<dbReference type="VEuPathDB" id="TriTrypDB:TcG_08526"/>
<protein>
    <submittedName>
        <fullName evidence="4">Uncharacterized protein</fullName>
    </submittedName>
</protein>
<dbReference type="VEuPathDB" id="TriTrypDB:TcBrA4_0006310"/>
<gene>
    <name evidence="4" type="ORF">C3747_324g16</name>
    <name evidence="3" type="ORF">ECC02_003271</name>
</gene>
<comment type="caution">
    <text evidence="4">The sequence shown here is derived from an EMBL/GenBank/DDBJ whole genome shotgun (WGS) entry which is preliminary data.</text>
</comment>
<dbReference type="Proteomes" id="UP000246078">
    <property type="component" value="Unassembled WGS sequence"/>
</dbReference>
<dbReference type="AlphaFoldDB" id="A0A2V2V6I8"/>
<sequence>MAIIYPTLEDQEKLVQFATRFVRCSSEDIKLLGTTCASLIADVVVINEFILSSSTSFFIDASGPQTRSDVAFPPIHYCRGYTPPVLLSSSNVTSTMCDLFYRTEGLFRPHEASLRALQLRLQQGKAAMTKLNEKYNYAFTVVTFGKGGQGMIVKGETSAAGTDISVQTVSATEQAPEVSSNKTISINGGSEECGKDGRRVYVIFMNFLQTFDLFISWVSSLVGILDGEGAAPSSGTYVVHDQPEKETTVEEDGSKKNDDEHIHTRDKLRTISPAQACDASPTKEPLQEEAKGLAVPSPSSVGNASSTRPRRSRIIRVTRYELHDVNSIFRLFQTQASLFYLLEYTFYDPRLRRRLLLPEYYRALRETIRDIGLEIERLQQHKDSLSKERSIGRIIIFSPTICEFRYIRDTLRLYWSLCIVEDDITALHYHRMQYNKCVLEVGDVIKMLKQLHRPPASVATDISSSNFDNYNGNNSAPPSSSKDWVLTPEERGAIEAGFEDFWCIRERVLKLCESLTKDIQEKDRTHRYRMPALPPPPPTAATRDAEKGGNFKQWMLSTVNAWKQIVTCGVEISEVSSTLERDDGRFLLSTHSPQYESKVGLLHLVQRLVTAVEAQGTILERDFPGTFYRDAKTKWSQRATGIVRYLESVSVVFSPPG</sequence>
<dbReference type="VEuPathDB" id="TriTrypDB:TCDM_10056"/>
<evidence type="ECO:0000313" key="4">
    <source>
        <dbReference type="EMBL" id="PWU92145.1"/>
    </source>
</evidence>
<accession>A0A2V2V6I8</accession>
<dbReference type="EMBL" id="JABDHM010000018">
    <property type="protein sequence ID" value="KAF5223539.1"/>
    <property type="molecule type" value="Genomic_DNA"/>
</dbReference>
<proteinExistence type="predicted"/>
<name>A0A2V2V6I8_TRYCR</name>
<reference evidence="3" key="3">
    <citation type="submission" date="2020-04" db="EMBL/GenBank/DDBJ databases">
        <authorList>
            <person name="Diaz Viraque F."/>
        </authorList>
    </citation>
    <scope>NUCLEOTIDE SEQUENCE</scope>
    <source>
        <strain evidence="3">Berenice</strain>
    </source>
</reference>
<dbReference type="VEuPathDB" id="TriTrypDB:TcCL_ESM00353"/>
<dbReference type="SMR" id="A0A2V2V6I8"/>
<feature type="region of interest" description="Disordered" evidence="2">
    <location>
        <begin position="232"/>
        <end position="308"/>
    </location>
</feature>
<dbReference type="EMBL" id="PRFC01000324">
    <property type="protein sequence ID" value="PWU92145.1"/>
    <property type="molecule type" value="Genomic_DNA"/>
</dbReference>
<dbReference type="VEuPathDB" id="TriTrypDB:TcCLB.509393.30"/>
<evidence type="ECO:0000313" key="6">
    <source>
        <dbReference type="Proteomes" id="UP000583944"/>
    </source>
</evidence>
<dbReference type="VEuPathDB" id="TriTrypDB:C4B63_35g371"/>
<evidence type="ECO:0000313" key="3">
    <source>
        <dbReference type="EMBL" id="KAF5223539.1"/>
    </source>
</evidence>
<evidence type="ECO:0000256" key="1">
    <source>
        <dbReference type="SAM" id="Coils"/>
    </source>
</evidence>
<reference evidence="4 5" key="1">
    <citation type="journal article" date="2018" name="Microb. Genom.">
        <title>Expanding an expanded genome: long-read sequencing of Trypanosoma cruzi.</title>
        <authorList>
            <person name="Berna L."/>
            <person name="Rodriguez M."/>
            <person name="Chiribao M.L."/>
            <person name="Parodi-Talice A."/>
            <person name="Pita S."/>
            <person name="Rijo G."/>
            <person name="Alvarez-Valin F."/>
            <person name="Robello C."/>
        </authorList>
    </citation>
    <scope>NUCLEOTIDE SEQUENCE [LARGE SCALE GENOMIC DNA]</scope>
    <source>
        <strain evidence="4 5">TCC</strain>
    </source>
</reference>
<dbReference type="VEuPathDB" id="TriTrypDB:TcYC6_0055020"/>
<feature type="coiled-coil region" evidence="1">
    <location>
        <begin position="361"/>
        <end position="388"/>
    </location>
</feature>
<dbReference type="VEuPathDB" id="TriTrypDB:ECC02_003271"/>
<organism evidence="4 5">
    <name type="scientific">Trypanosoma cruzi</name>
    <dbReference type="NCBI Taxonomy" id="5693"/>
    <lineage>
        <taxon>Eukaryota</taxon>
        <taxon>Discoba</taxon>
        <taxon>Euglenozoa</taxon>
        <taxon>Kinetoplastea</taxon>
        <taxon>Metakinetoplastina</taxon>
        <taxon>Trypanosomatida</taxon>
        <taxon>Trypanosomatidae</taxon>
        <taxon>Trypanosoma</taxon>
        <taxon>Schizotrypanum</taxon>
    </lineage>
</organism>
<keyword evidence="1" id="KW-0175">Coiled coil</keyword>
<dbReference type="VEuPathDB" id="TriTrypDB:TcG_08527"/>
<feature type="compositionally biased region" description="Basic and acidic residues" evidence="2">
    <location>
        <begin position="241"/>
        <end position="269"/>
    </location>
</feature>
<dbReference type="OrthoDB" id="271444at2759"/>
<dbReference type="VEuPathDB" id="TriTrypDB:BCY84_16039"/>